<feature type="transmembrane region" description="Helical" evidence="2">
    <location>
        <begin position="151"/>
        <end position="172"/>
    </location>
</feature>
<organism evidence="3 4">
    <name type="scientific">Kryptolebias marmoratus</name>
    <name type="common">Mangrove killifish</name>
    <name type="synonym">Rivulus marmoratus</name>
    <dbReference type="NCBI Taxonomy" id="37003"/>
    <lineage>
        <taxon>Eukaryota</taxon>
        <taxon>Metazoa</taxon>
        <taxon>Chordata</taxon>
        <taxon>Craniata</taxon>
        <taxon>Vertebrata</taxon>
        <taxon>Euteleostomi</taxon>
        <taxon>Actinopterygii</taxon>
        <taxon>Neopterygii</taxon>
        <taxon>Teleostei</taxon>
        <taxon>Neoteleostei</taxon>
        <taxon>Acanthomorphata</taxon>
        <taxon>Ovalentaria</taxon>
        <taxon>Atherinomorphae</taxon>
        <taxon>Cyprinodontiformes</taxon>
        <taxon>Rivulidae</taxon>
        <taxon>Kryptolebias</taxon>
    </lineage>
</organism>
<feature type="compositionally biased region" description="Polar residues" evidence="1">
    <location>
        <begin position="79"/>
        <end position="90"/>
    </location>
</feature>
<feature type="compositionally biased region" description="Polar residues" evidence="1">
    <location>
        <begin position="51"/>
        <end position="71"/>
    </location>
</feature>
<evidence type="ECO:0000313" key="4">
    <source>
        <dbReference type="Proteomes" id="UP000264800"/>
    </source>
</evidence>
<feature type="region of interest" description="Disordered" evidence="1">
    <location>
        <begin position="289"/>
        <end position="353"/>
    </location>
</feature>
<keyword evidence="4" id="KW-1185">Reference proteome</keyword>
<keyword evidence="2" id="KW-0812">Transmembrane</keyword>
<sequence>MSLSGTSLLNSARQCQPTFSTSVSYSQNNFTSSTGKTNNQKPVTMILTSQTSNKFSPSTEPSAQSHFTQSEGPGKPSASEMTSLSTPTSQSITFISTATSIKRDTSSSSHPVTLTSGSYKTTAGTTSTYVEETNMKINSKKTRTQTNHSKVVAGVIGGALCLMMVGFLVIYIKKHRLQKRQITTDWAGPSPFLESDTDNGKVPLRSSNRISLSSFLPQRLSKRLSLLPERDEELQDMTPGATFGGKLQEITSGQGVDGKDAQKHTGSAVVVSEIKSKEEGTETCANCVSESASENTINRTPNHSEAAKIEQDQSDNQSDLLEKSATEDKDDLGSPKTAVPTDQPKTPAVPTDP</sequence>
<evidence type="ECO:0000256" key="1">
    <source>
        <dbReference type="SAM" id="MobiDB-lite"/>
    </source>
</evidence>
<reference evidence="3" key="2">
    <citation type="submission" date="2025-09" db="UniProtKB">
        <authorList>
            <consortium name="Ensembl"/>
        </authorList>
    </citation>
    <scope>IDENTIFICATION</scope>
</reference>
<evidence type="ECO:0000256" key="2">
    <source>
        <dbReference type="SAM" id="Phobius"/>
    </source>
</evidence>
<dbReference type="GeneTree" id="ENSGT00740000117046"/>
<proteinExistence type="predicted"/>
<feature type="compositionally biased region" description="Polar residues" evidence="1">
    <location>
        <begin position="289"/>
        <end position="303"/>
    </location>
</feature>
<feature type="compositionally biased region" description="Basic and acidic residues" evidence="1">
    <location>
        <begin position="320"/>
        <end position="333"/>
    </location>
</feature>
<protein>
    <submittedName>
        <fullName evidence="3">Uncharacterized protein</fullName>
    </submittedName>
</protein>
<dbReference type="Ensembl" id="ENSKMAT00000018748.1">
    <property type="protein sequence ID" value="ENSKMAP00000018492.1"/>
    <property type="gene ID" value="ENSKMAG00000013764.1"/>
</dbReference>
<accession>A0A3Q3G282</accession>
<keyword evidence="2" id="KW-0472">Membrane</keyword>
<keyword evidence="2" id="KW-1133">Transmembrane helix</keyword>
<name>A0A3Q3G282_KRYMA</name>
<dbReference type="Proteomes" id="UP000264800">
    <property type="component" value="Unplaced"/>
</dbReference>
<evidence type="ECO:0000313" key="3">
    <source>
        <dbReference type="Ensembl" id="ENSKMAP00000018492.1"/>
    </source>
</evidence>
<feature type="region of interest" description="Disordered" evidence="1">
    <location>
        <begin position="237"/>
        <end position="264"/>
    </location>
</feature>
<feature type="region of interest" description="Disordered" evidence="1">
    <location>
        <begin position="51"/>
        <end position="90"/>
    </location>
</feature>
<dbReference type="AlphaFoldDB" id="A0A3Q3G282"/>
<reference evidence="3" key="1">
    <citation type="submission" date="2025-08" db="UniProtKB">
        <authorList>
            <consortium name="Ensembl"/>
        </authorList>
    </citation>
    <scope>IDENTIFICATION</scope>
</reference>
<feature type="region of interest" description="Disordered" evidence="1">
    <location>
        <begin position="23"/>
        <end position="42"/>
    </location>
</feature>